<protein>
    <submittedName>
        <fullName evidence="3">Conserved putative membrane protein</fullName>
    </submittedName>
</protein>
<dbReference type="SUPFAM" id="SSF53300">
    <property type="entry name" value="vWA-like"/>
    <property type="match status" value="1"/>
</dbReference>
<feature type="transmembrane region" description="Helical" evidence="1">
    <location>
        <begin position="351"/>
        <end position="374"/>
    </location>
</feature>
<feature type="transmembrane region" description="Helical" evidence="1">
    <location>
        <begin position="17"/>
        <end position="35"/>
    </location>
</feature>
<dbReference type="PROSITE" id="PS50234">
    <property type="entry name" value="VWFA"/>
    <property type="match status" value="1"/>
</dbReference>
<keyword evidence="1" id="KW-1133">Transmembrane helix</keyword>
<keyword evidence="4" id="KW-1185">Reference proteome</keyword>
<evidence type="ECO:0000313" key="3">
    <source>
        <dbReference type="EMBL" id="CRX38922.1"/>
    </source>
</evidence>
<evidence type="ECO:0000259" key="2">
    <source>
        <dbReference type="PROSITE" id="PS50234"/>
    </source>
</evidence>
<sequence>MEEGFIFGGVGVDVEGFALSCAALVFFLVLYRLFVRTRELNVLFSGFFFFKGRRPTIRERLAKAPSTLYMTALALLLLALADPYFLYLKEPKPEEEWESRGLALYLLLDNSTSMNFKVPVNSSSGPEQVMKMDLSKRVAKQFIQGDPRSGLKGRAGDMVGLVTFARIARIISPLTLDHEKIVEEIDKIEFNKDIRQVGTGIGYAIYKTVSSIKALKHFSEADGSEQVPFYDIKNPVLIIITDGINEINPEDANNPIRGMDLWNGAEYAKENGVKLYIVNIDPSFAKMKDKTYHELYDLITKYTGGKFYMVDDSRDLVAIYRDIDQLEKSKIPLFAKDVKEKAPPRSEKYHLYPYLIALALLMIFSAALMQATYLRIIP</sequence>
<accession>A0A0H5DQT9</accession>
<dbReference type="Gene3D" id="3.40.50.410">
    <property type="entry name" value="von Willebrand factor, type A domain"/>
    <property type="match status" value="1"/>
</dbReference>
<dbReference type="RefSeq" id="WP_098038784.1">
    <property type="nucleotide sequence ID" value="NZ_CWGJ01000025.1"/>
</dbReference>
<dbReference type="OrthoDB" id="6206554at2"/>
<proteinExistence type="predicted"/>
<keyword evidence="1" id="KW-0812">Transmembrane</keyword>
<dbReference type="SMART" id="SM00327">
    <property type="entry name" value="VWA"/>
    <property type="match status" value="1"/>
</dbReference>
<organism evidence="3 4">
    <name type="scientific">Estrella lausannensis</name>
    <dbReference type="NCBI Taxonomy" id="483423"/>
    <lineage>
        <taxon>Bacteria</taxon>
        <taxon>Pseudomonadati</taxon>
        <taxon>Chlamydiota</taxon>
        <taxon>Chlamydiia</taxon>
        <taxon>Parachlamydiales</taxon>
        <taxon>Candidatus Criblamydiaceae</taxon>
        <taxon>Estrella</taxon>
    </lineage>
</organism>
<dbReference type="EMBL" id="CWGJ01000025">
    <property type="protein sequence ID" value="CRX38922.1"/>
    <property type="molecule type" value="Genomic_DNA"/>
</dbReference>
<dbReference type="Proteomes" id="UP000220251">
    <property type="component" value="Unassembled WGS sequence"/>
</dbReference>
<dbReference type="InterPro" id="IPR036465">
    <property type="entry name" value="vWFA_dom_sf"/>
</dbReference>
<dbReference type="AlphaFoldDB" id="A0A0H5DQT9"/>
<evidence type="ECO:0000256" key="1">
    <source>
        <dbReference type="SAM" id="Phobius"/>
    </source>
</evidence>
<dbReference type="InterPro" id="IPR002035">
    <property type="entry name" value="VWF_A"/>
</dbReference>
<dbReference type="Pfam" id="PF00092">
    <property type="entry name" value="VWA"/>
    <property type="match status" value="1"/>
</dbReference>
<name>A0A0H5DQT9_9BACT</name>
<gene>
    <name evidence="3" type="ORF">ELAC_1594</name>
</gene>
<evidence type="ECO:0000313" key="4">
    <source>
        <dbReference type="Proteomes" id="UP000220251"/>
    </source>
</evidence>
<reference evidence="4" key="1">
    <citation type="submission" date="2015-06" db="EMBL/GenBank/DDBJ databases">
        <authorList>
            <person name="Bertelli C."/>
        </authorList>
    </citation>
    <scope>NUCLEOTIDE SEQUENCE [LARGE SCALE GENOMIC DNA]</scope>
    <source>
        <strain evidence="4">CRIB-30</strain>
    </source>
</reference>
<keyword evidence="1" id="KW-0472">Membrane</keyword>
<feature type="domain" description="VWFA" evidence="2">
    <location>
        <begin position="103"/>
        <end position="323"/>
    </location>
</feature>